<organism evidence="1">
    <name type="scientific">Acidithiobacillus ferrivorans</name>
    <dbReference type="NCBI Taxonomy" id="160808"/>
    <lineage>
        <taxon>Bacteria</taxon>
        <taxon>Pseudomonadati</taxon>
        <taxon>Pseudomonadota</taxon>
        <taxon>Acidithiobacillia</taxon>
        <taxon>Acidithiobacillales</taxon>
        <taxon>Acidithiobacillaceae</taxon>
        <taxon>Acidithiobacillus</taxon>
    </lineage>
</organism>
<accession>A0A060UZJ1</accession>
<dbReference type="AlphaFoldDB" id="A0A060UZJ1"/>
<sequence length="60" mass="6616">MPSSSSRSLGANIERQLGCFKKINAGGAYSYMNEAQVARNSWFAVLNGGKRLLCMPRDYV</sequence>
<dbReference type="Proteomes" id="UP000193925">
    <property type="component" value="Chromosome AFERRI"/>
</dbReference>
<dbReference type="EMBL" id="CCCS020000057">
    <property type="protein sequence ID" value="CDQ11869.1"/>
    <property type="molecule type" value="Genomic_DNA"/>
</dbReference>
<reference evidence="1" key="1">
    <citation type="submission" date="2014-03" db="EMBL/GenBank/DDBJ databases">
        <authorList>
            <person name="Genoscope - CEA"/>
        </authorList>
    </citation>
    <scope>NUCLEOTIDE SEQUENCE [LARGE SCALE GENOMIC DNA]</scope>
    <source>
        <strain evidence="1">CF27</strain>
    </source>
</reference>
<reference evidence="2 3" key="3">
    <citation type="submission" date="2017-03" db="EMBL/GenBank/DDBJ databases">
        <authorList>
            <person name="Regsiter A."/>
            <person name="William W."/>
        </authorList>
    </citation>
    <scope>NUCLEOTIDE SEQUENCE [LARGE SCALE GENOMIC DNA]</scope>
    <source>
        <strain evidence="2">PRJEB5721</strain>
    </source>
</reference>
<protein>
    <submittedName>
        <fullName evidence="1">Uncharacterized protein</fullName>
    </submittedName>
</protein>
<dbReference type="EMBL" id="LT841305">
    <property type="protein sequence ID" value="SMH65424.1"/>
    <property type="molecule type" value="Genomic_DNA"/>
</dbReference>
<keyword evidence="3" id="KW-1185">Reference proteome</keyword>
<name>A0A060UZJ1_9PROT</name>
<reference evidence="1" key="2">
    <citation type="submission" date="2014-07" db="EMBL/GenBank/DDBJ databases">
        <title>Initial genome analysis of the psychrotolerant acidophile Acidithiobacillus ferrivorans CF27: insights into iron and sulfur oxidation pathways and into biofilm formation.</title>
        <authorList>
            <person name="Talla E."/>
            <person name="Hedrich S."/>
            <person name="Mangenot S."/>
            <person name="Ji B."/>
            <person name="Johnson D.B."/>
            <person name="Barbe V."/>
            <person name="Bonnefoy V."/>
        </authorList>
    </citation>
    <scope>NUCLEOTIDE SEQUENCE [LARGE SCALE GENOMIC DNA]</scope>
    <source>
        <strain evidence="1">CF27</strain>
    </source>
</reference>
<proteinExistence type="predicted"/>
<evidence type="ECO:0000313" key="2">
    <source>
        <dbReference type="EMBL" id="SMH65424.1"/>
    </source>
</evidence>
<evidence type="ECO:0000313" key="1">
    <source>
        <dbReference type="EMBL" id="CDQ11869.1"/>
    </source>
</evidence>
<evidence type="ECO:0000313" key="3">
    <source>
        <dbReference type="Proteomes" id="UP000193925"/>
    </source>
</evidence>
<gene>
    <name evidence="2" type="ORF">AFERRI_20206</name>
    <name evidence="1" type="ORF">AFERRI_600095</name>
</gene>